<dbReference type="RefSeq" id="WP_203896798.1">
    <property type="nucleotide sequence ID" value="NZ_BOPF01000001.1"/>
</dbReference>
<keyword evidence="1" id="KW-0812">Transmembrane</keyword>
<dbReference type="PANTHER" id="PTHR34543">
    <property type="entry name" value="PROTEIN ABA DEFICIENT 4, CHLOROPLASTIC"/>
    <property type="match status" value="1"/>
</dbReference>
<dbReference type="AlphaFoldDB" id="A0A8J4DMW0"/>
<name>A0A8J4DMW0_9ACTN</name>
<evidence type="ECO:0000313" key="2">
    <source>
        <dbReference type="EMBL" id="GIJ43196.1"/>
    </source>
</evidence>
<dbReference type="EMBL" id="BOPF01000001">
    <property type="protein sequence ID" value="GIJ43196.1"/>
    <property type="molecule type" value="Genomic_DNA"/>
</dbReference>
<evidence type="ECO:0000313" key="3">
    <source>
        <dbReference type="Proteomes" id="UP000619260"/>
    </source>
</evidence>
<comment type="caution">
    <text evidence="2">The sequence shown here is derived from an EMBL/GenBank/DDBJ whole genome shotgun (WGS) entry which is preliminary data.</text>
</comment>
<dbReference type="Proteomes" id="UP000619260">
    <property type="component" value="Unassembled WGS sequence"/>
</dbReference>
<organism evidence="2 3">
    <name type="scientific">Virgisporangium aliadipatigenens</name>
    <dbReference type="NCBI Taxonomy" id="741659"/>
    <lineage>
        <taxon>Bacteria</taxon>
        <taxon>Bacillati</taxon>
        <taxon>Actinomycetota</taxon>
        <taxon>Actinomycetes</taxon>
        <taxon>Micromonosporales</taxon>
        <taxon>Micromonosporaceae</taxon>
        <taxon>Virgisporangium</taxon>
    </lineage>
</organism>
<reference evidence="2" key="1">
    <citation type="submission" date="2021-01" db="EMBL/GenBank/DDBJ databases">
        <title>Whole genome shotgun sequence of Virgisporangium aliadipatigenens NBRC 105644.</title>
        <authorList>
            <person name="Komaki H."/>
            <person name="Tamura T."/>
        </authorList>
    </citation>
    <scope>NUCLEOTIDE SEQUENCE</scope>
    <source>
        <strain evidence="2">NBRC 105644</strain>
    </source>
</reference>
<keyword evidence="1" id="KW-0472">Membrane</keyword>
<dbReference type="InterPro" id="IPR025461">
    <property type="entry name" value="ABA4-like"/>
</dbReference>
<feature type="transmembrane region" description="Helical" evidence="1">
    <location>
        <begin position="110"/>
        <end position="132"/>
    </location>
</feature>
<keyword evidence="3" id="KW-1185">Reference proteome</keyword>
<dbReference type="Pfam" id="PF14108">
    <property type="entry name" value="ABA4-like"/>
    <property type="match status" value="1"/>
</dbReference>
<protein>
    <recommendedName>
        <fullName evidence="4">DUF4281 domain-containing protein</fullName>
    </recommendedName>
</protein>
<keyword evidence="1" id="KW-1133">Transmembrane helix</keyword>
<evidence type="ECO:0008006" key="4">
    <source>
        <dbReference type="Google" id="ProtNLM"/>
    </source>
</evidence>
<dbReference type="PANTHER" id="PTHR34543:SF1">
    <property type="entry name" value="PROTEIN ABA DEFICIENT 4, CHLOROPLASTIC"/>
    <property type="match status" value="1"/>
</dbReference>
<proteinExistence type="predicted"/>
<sequence>MTEFLFELTFLVAAPFWALMIVLPGWAWTARIVRSPLIVLPPVLVYAVLVLPAVGDILPAVANPSLPGIRELFAGATGAAAVWAHVIAFDLFVGRWIWLDARERNVPWWIVSPLLVLVIMLAPLGLLLYLGICRRWPRVHT</sequence>
<evidence type="ECO:0000256" key="1">
    <source>
        <dbReference type="SAM" id="Phobius"/>
    </source>
</evidence>
<gene>
    <name evidence="2" type="ORF">Val02_00820</name>
</gene>
<feature type="transmembrane region" description="Helical" evidence="1">
    <location>
        <begin position="73"/>
        <end position="98"/>
    </location>
</feature>
<feature type="transmembrane region" description="Helical" evidence="1">
    <location>
        <begin position="43"/>
        <end position="61"/>
    </location>
</feature>
<accession>A0A8J4DMW0</accession>